<gene>
    <name evidence="4" type="ORF">jaqu_18430</name>
</gene>
<reference evidence="4 5" key="1">
    <citation type="submission" date="2015-02" db="EMBL/GenBank/DDBJ databases">
        <title>Genome Sequence of Jannaschia aquimarina DSM28248, a member of the Roseobacter clade.</title>
        <authorList>
            <person name="Voget S."/>
            <person name="Daniel R."/>
        </authorList>
    </citation>
    <scope>NUCLEOTIDE SEQUENCE [LARGE SCALE GENOMIC DNA]</scope>
    <source>
        <strain evidence="4 5">GSW-M26</strain>
    </source>
</reference>
<dbReference type="Pfam" id="PF00583">
    <property type="entry name" value="Acetyltransf_1"/>
    <property type="match status" value="1"/>
</dbReference>
<dbReference type="PATRIC" id="fig|935700.4.peg.1911"/>
<comment type="caution">
    <text evidence="4">The sequence shown here is derived from an EMBL/GenBank/DDBJ whole genome shotgun (WGS) entry which is preliminary data.</text>
</comment>
<keyword evidence="5" id="KW-1185">Reference proteome</keyword>
<sequence length="127" mass="13560">MRTRPGGQAFAMEGYIANPDRILCSVAEVDGEVRGLQVLSGERPGNPYDAPVGQGIIGTHVHPAAHGLGAGRALFRRTEAAARAAGLDRLKAYIQADNAMGHGYYEAMGFVADRQHGTALIRVYRLT</sequence>
<accession>A0A0D1EHT9</accession>
<dbReference type="InterPro" id="IPR016181">
    <property type="entry name" value="Acyl_CoA_acyltransferase"/>
</dbReference>
<dbReference type="AlphaFoldDB" id="A0A0D1EHT9"/>
<name>A0A0D1EHT9_9RHOB</name>
<dbReference type="EMBL" id="JYFE01000034">
    <property type="protein sequence ID" value="KIT16456.1"/>
    <property type="molecule type" value="Genomic_DNA"/>
</dbReference>
<dbReference type="STRING" id="935700.jaqu_18430"/>
<evidence type="ECO:0000259" key="3">
    <source>
        <dbReference type="PROSITE" id="PS51186"/>
    </source>
</evidence>
<keyword evidence="2" id="KW-0012">Acyltransferase</keyword>
<organism evidence="4 5">
    <name type="scientific">Jannaschia aquimarina</name>
    <dbReference type="NCBI Taxonomy" id="935700"/>
    <lineage>
        <taxon>Bacteria</taxon>
        <taxon>Pseudomonadati</taxon>
        <taxon>Pseudomonadota</taxon>
        <taxon>Alphaproteobacteria</taxon>
        <taxon>Rhodobacterales</taxon>
        <taxon>Roseobacteraceae</taxon>
        <taxon>Jannaschia</taxon>
    </lineage>
</organism>
<feature type="domain" description="N-acetyltransferase" evidence="3">
    <location>
        <begin position="1"/>
        <end position="127"/>
    </location>
</feature>
<dbReference type="InterPro" id="IPR050832">
    <property type="entry name" value="Bact_Acetyltransf"/>
</dbReference>
<dbReference type="Proteomes" id="UP000032232">
    <property type="component" value="Unassembled WGS sequence"/>
</dbReference>
<dbReference type="InterPro" id="IPR000182">
    <property type="entry name" value="GNAT_dom"/>
</dbReference>
<evidence type="ECO:0000256" key="2">
    <source>
        <dbReference type="ARBA" id="ARBA00023315"/>
    </source>
</evidence>
<proteinExistence type="predicted"/>
<keyword evidence="1 4" id="KW-0808">Transferase</keyword>
<dbReference type="GO" id="GO:0016747">
    <property type="term" value="F:acyltransferase activity, transferring groups other than amino-acyl groups"/>
    <property type="evidence" value="ECO:0007669"/>
    <property type="project" value="InterPro"/>
</dbReference>
<dbReference type="RefSeq" id="WP_043918680.1">
    <property type="nucleotide sequence ID" value="NZ_FZPF01000003.1"/>
</dbReference>
<evidence type="ECO:0000313" key="5">
    <source>
        <dbReference type="Proteomes" id="UP000032232"/>
    </source>
</evidence>
<protein>
    <submittedName>
        <fullName evidence="4">Putative acetyltransferase</fullName>
    </submittedName>
</protein>
<dbReference type="PROSITE" id="PS51186">
    <property type="entry name" value="GNAT"/>
    <property type="match status" value="1"/>
</dbReference>
<dbReference type="SUPFAM" id="SSF55729">
    <property type="entry name" value="Acyl-CoA N-acyltransferases (Nat)"/>
    <property type="match status" value="1"/>
</dbReference>
<evidence type="ECO:0000256" key="1">
    <source>
        <dbReference type="ARBA" id="ARBA00022679"/>
    </source>
</evidence>
<dbReference type="PANTHER" id="PTHR43877:SF1">
    <property type="entry name" value="ACETYLTRANSFERASE"/>
    <property type="match status" value="1"/>
</dbReference>
<dbReference type="PANTHER" id="PTHR43877">
    <property type="entry name" value="AMINOALKYLPHOSPHONATE N-ACETYLTRANSFERASE-RELATED-RELATED"/>
    <property type="match status" value="1"/>
</dbReference>
<dbReference type="OrthoDB" id="5997585at2"/>
<dbReference type="Gene3D" id="3.40.630.30">
    <property type="match status" value="1"/>
</dbReference>
<evidence type="ECO:0000313" key="4">
    <source>
        <dbReference type="EMBL" id="KIT16456.1"/>
    </source>
</evidence>